<dbReference type="PROSITE" id="PS51522">
    <property type="entry name" value="ZF_NANOS"/>
    <property type="match status" value="1"/>
</dbReference>
<keyword evidence="2" id="KW-0963">Cytoplasm</keyword>
<evidence type="ECO:0000256" key="4">
    <source>
        <dbReference type="ARBA" id="ARBA00022771"/>
    </source>
</evidence>
<feature type="compositionally biased region" description="Low complexity" evidence="9">
    <location>
        <begin position="1"/>
        <end position="34"/>
    </location>
</feature>
<feature type="domain" description="Nanos-type" evidence="10">
    <location>
        <begin position="188"/>
        <end position="242"/>
    </location>
</feature>
<dbReference type="InterPro" id="IPR008705">
    <property type="entry name" value="Nanos/Xcar2"/>
</dbReference>
<evidence type="ECO:0000256" key="6">
    <source>
        <dbReference type="ARBA" id="ARBA00022845"/>
    </source>
</evidence>
<dbReference type="InterPro" id="IPR038129">
    <property type="entry name" value="Nanos_sf"/>
</dbReference>
<dbReference type="GO" id="GO:0006417">
    <property type="term" value="P:regulation of translation"/>
    <property type="evidence" value="ECO:0007669"/>
    <property type="project" value="UniProtKB-UniRule"/>
</dbReference>
<proteinExistence type="inferred from homology"/>
<reference evidence="11" key="1">
    <citation type="submission" date="2020-11" db="EMBL/GenBank/DDBJ databases">
        <authorList>
            <person name="Whiteford S."/>
        </authorList>
    </citation>
    <scope>NUCLEOTIDE SEQUENCE</scope>
</reference>
<dbReference type="GO" id="GO:0003723">
    <property type="term" value="F:RNA binding"/>
    <property type="evidence" value="ECO:0007669"/>
    <property type="project" value="UniProtKB-UniRule"/>
</dbReference>
<dbReference type="PANTHER" id="PTHR12887">
    <property type="entry name" value="NANOS PROTEIN"/>
    <property type="match status" value="1"/>
</dbReference>
<keyword evidence="3" id="KW-0479">Metal-binding</keyword>
<comment type="subcellular location">
    <subcellularLocation>
        <location evidence="1">Cytoplasm</location>
    </subcellularLocation>
</comment>
<dbReference type="Pfam" id="PF05741">
    <property type="entry name" value="zf-nanos"/>
    <property type="match status" value="1"/>
</dbReference>
<gene>
    <name evidence="11" type="ORF">PLXY2_LOCUS3862</name>
</gene>
<protein>
    <submittedName>
        <fullName evidence="11">(diamondback moth) hypothetical protein</fullName>
    </submittedName>
</protein>
<keyword evidence="5" id="KW-0862">Zinc</keyword>
<keyword evidence="6 8" id="KW-0810">Translation regulation</keyword>
<evidence type="ECO:0000313" key="12">
    <source>
        <dbReference type="Proteomes" id="UP000653454"/>
    </source>
</evidence>
<dbReference type="Gene3D" id="4.10.60.30">
    <property type="entry name" value="Nanos, RNA-binding domain"/>
    <property type="match status" value="1"/>
</dbReference>
<dbReference type="AlphaFoldDB" id="A0A8S4E222"/>
<dbReference type="GO" id="GO:0008270">
    <property type="term" value="F:zinc ion binding"/>
    <property type="evidence" value="ECO:0007669"/>
    <property type="project" value="UniProtKB-KW"/>
</dbReference>
<evidence type="ECO:0000256" key="9">
    <source>
        <dbReference type="SAM" id="MobiDB-lite"/>
    </source>
</evidence>
<feature type="region of interest" description="Disordered" evidence="9">
    <location>
        <begin position="1"/>
        <end position="54"/>
    </location>
</feature>
<dbReference type="GO" id="GO:0005737">
    <property type="term" value="C:cytoplasm"/>
    <property type="evidence" value="ECO:0007669"/>
    <property type="project" value="UniProtKB-SubCell"/>
</dbReference>
<comment type="similarity">
    <text evidence="8">Belongs to the nanos family.</text>
</comment>
<organism evidence="11 12">
    <name type="scientific">Plutella xylostella</name>
    <name type="common">Diamondback moth</name>
    <name type="synonym">Plutella maculipennis</name>
    <dbReference type="NCBI Taxonomy" id="51655"/>
    <lineage>
        <taxon>Eukaryota</taxon>
        <taxon>Metazoa</taxon>
        <taxon>Ecdysozoa</taxon>
        <taxon>Arthropoda</taxon>
        <taxon>Hexapoda</taxon>
        <taxon>Insecta</taxon>
        <taxon>Pterygota</taxon>
        <taxon>Neoptera</taxon>
        <taxon>Endopterygota</taxon>
        <taxon>Lepidoptera</taxon>
        <taxon>Glossata</taxon>
        <taxon>Ditrysia</taxon>
        <taxon>Yponomeutoidea</taxon>
        <taxon>Plutellidae</taxon>
        <taxon>Plutella</taxon>
    </lineage>
</organism>
<feature type="compositionally biased region" description="Low complexity" evidence="9">
    <location>
        <begin position="41"/>
        <end position="52"/>
    </location>
</feature>
<accession>A0A8S4E222</accession>
<dbReference type="Proteomes" id="UP000653454">
    <property type="component" value="Unassembled WGS sequence"/>
</dbReference>
<sequence length="321" mass="35369">MGLNDNYYSDYGSASSSNSTSSWGGAACAGAAAASVRRGPQRQSSLQDQLQRTCSADNVCKRSLEEVMNEFRMNGSDSPYDPDEDRVWGNLAAGQLSGMGPAGGYLRQKSWPAPEASPAPPPPRPHQQRPRSGDWADFCSVGSHDGYQDSITPEQLRVLQSLPGAVVLALLRDLEQARETRGRRRGEECRFCKNNGERELYYRSHVLRDAAGRVRCPVLRAFVCKRCGASGDHAHTIKYCPLSTDEERIQSAAMMRSVRMASGRKRTNSITAPSSALPSNDYNFEAAPPGAENHNYVDWSNQPLDPVWAALEQKLNCFNFF</sequence>
<evidence type="ECO:0000313" key="11">
    <source>
        <dbReference type="EMBL" id="CAG9108444.1"/>
    </source>
</evidence>
<keyword evidence="12" id="KW-1185">Reference proteome</keyword>
<evidence type="ECO:0000256" key="3">
    <source>
        <dbReference type="ARBA" id="ARBA00022723"/>
    </source>
</evidence>
<keyword evidence="7 8" id="KW-0694">RNA-binding</keyword>
<comment type="caution">
    <text evidence="11">The sequence shown here is derived from an EMBL/GenBank/DDBJ whole genome shotgun (WGS) entry which is preliminary data.</text>
</comment>
<dbReference type="EMBL" id="CAJHNJ030000010">
    <property type="protein sequence ID" value="CAG9108444.1"/>
    <property type="molecule type" value="Genomic_DNA"/>
</dbReference>
<dbReference type="InterPro" id="IPR024161">
    <property type="entry name" value="Znf_nanos-typ"/>
</dbReference>
<evidence type="ECO:0000256" key="5">
    <source>
        <dbReference type="ARBA" id="ARBA00022833"/>
    </source>
</evidence>
<name>A0A8S4E222_PLUXY</name>
<evidence type="ECO:0000256" key="2">
    <source>
        <dbReference type="ARBA" id="ARBA00022490"/>
    </source>
</evidence>
<feature type="region of interest" description="Disordered" evidence="9">
    <location>
        <begin position="99"/>
        <end position="135"/>
    </location>
</feature>
<keyword evidence="4 8" id="KW-0863">Zinc-finger</keyword>
<evidence type="ECO:0000256" key="1">
    <source>
        <dbReference type="ARBA" id="ARBA00004496"/>
    </source>
</evidence>
<evidence type="ECO:0000259" key="10">
    <source>
        <dbReference type="PROSITE" id="PS51522"/>
    </source>
</evidence>
<evidence type="ECO:0000256" key="7">
    <source>
        <dbReference type="ARBA" id="ARBA00022884"/>
    </source>
</evidence>
<evidence type="ECO:0000256" key="8">
    <source>
        <dbReference type="PROSITE-ProRule" id="PRU00855"/>
    </source>
</evidence>
<feature type="compositionally biased region" description="Pro residues" evidence="9">
    <location>
        <begin position="115"/>
        <end position="125"/>
    </location>
</feature>